<gene>
    <name evidence="1" type="ORF">G9U52_31690</name>
</gene>
<evidence type="ECO:0000313" key="2">
    <source>
        <dbReference type="Proteomes" id="UP001165962"/>
    </source>
</evidence>
<dbReference type="Proteomes" id="UP001165962">
    <property type="component" value="Unassembled WGS sequence"/>
</dbReference>
<evidence type="ECO:0000313" key="1">
    <source>
        <dbReference type="EMBL" id="NHN34359.1"/>
    </source>
</evidence>
<keyword evidence="2" id="KW-1185">Reference proteome</keyword>
<dbReference type="GO" id="GO:0004519">
    <property type="term" value="F:endonuclease activity"/>
    <property type="evidence" value="ECO:0007669"/>
    <property type="project" value="UniProtKB-KW"/>
</dbReference>
<protein>
    <submittedName>
        <fullName evidence="1">HNH endonuclease</fullName>
    </submittedName>
</protein>
<keyword evidence="1" id="KW-0540">Nuclease</keyword>
<sequence>MEAINKFLQSNLMENIEGNHNEHSEIPEFAKQYEAKYVTSLEQADEPLEPIRRVKTINEQLAGTIHDETGVPYKEHVVELPDGEKVIGVFPEFDSTADIQLDEREYLISDSAQEGICNKILCERIDGDPKFAEQFTTEQLEQIRNGDTPDGYTWHHNETPGLMQLVDTETHAKTRHTGGRFLWGGGSDNR</sequence>
<dbReference type="RefSeq" id="WP_166155220.1">
    <property type="nucleotide sequence ID" value="NZ_JAAOIW010000018.1"/>
</dbReference>
<keyword evidence="1" id="KW-0255">Endonuclease</keyword>
<proteinExistence type="predicted"/>
<dbReference type="Pfam" id="PF12639">
    <property type="entry name" value="Colicin-DNase"/>
    <property type="match status" value="1"/>
</dbReference>
<keyword evidence="1" id="KW-0378">Hydrolase</keyword>
<dbReference type="EMBL" id="JAAOIW010000018">
    <property type="protein sequence ID" value="NHN34359.1"/>
    <property type="molecule type" value="Genomic_DNA"/>
</dbReference>
<comment type="caution">
    <text evidence="1">The sequence shown here is derived from an EMBL/GenBank/DDBJ whole genome shotgun (WGS) entry which is preliminary data.</text>
</comment>
<reference evidence="1" key="1">
    <citation type="submission" date="2020-03" db="EMBL/GenBank/DDBJ databases">
        <title>Draft sequencing of Paenibacilllus sp. S3N08.</title>
        <authorList>
            <person name="Kim D.-U."/>
        </authorList>
    </citation>
    <scope>NUCLEOTIDE SEQUENCE</scope>
    <source>
        <strain evidence="1">S3N08</strain>
    </source>
</reference>
<accession>A0ABX0JIS1</accession>
<name>A0ABX0JIS1_9BACL</name>
<organism evidence="1 2">
    <name type="scientific">Paenibacillus agricola</name>
    <dbReference type="NCBI Taxonomy" id="2716264"/>
    <lineage>
        <taxon>Bacteria</taxon>
        <taxon>Bacillati</taxon>
        <taxon>Bacillota</taxon>
        <taxon>Bacilli</taxon>
        <taxon>Bacillales</taxon>
        <taxon>Paenibacillaceae</taxon>
        <taxon>Paenibacillus</taxon>
    </lineage>
</organism>